<protein>
    <submittedName>
        <fullName evidence="3">DUF11 domain-containing protein</fullName>
    </submittedName>
</protein>
<dbReference type="InterPro" id="IPR044023">
    <property type="entry name" value="Ig_7"/>
</dbReference>
<comment type="caution">
    <text evidence="3">The sequence shown here is derived from an EMBL/GenBank/DDBJ whole genome shotgun (WGS) entry which is preliminary data.</text>
</comment>
<dbReference type="EMBL" id="JAIRBB010000046">
    <property type="protein sequence ID" value="MCG2432216.1"/>
    <property type="molecule type" value="Genomic_DNA"/>
</dbReference>
<feature type="domain" description="DUF7507" evidence="2">
    <location>
        <begin position="212"/>
        <end position="321"/>
    </location>
</feature>
<dbReference type="PROSITE" id="PS00018">
    <property type="entry name" value="EF_HAND_1"/>
    <property type="match status" value="1"/>
</dbReference>
<dbReference type="RefSeq" id="WP_420908358.1">
    <property type="nucleotide sequence ID" value="NZ_JAIRBB010000046.1"/>
</dbReference>
<feature type="domain" description="Ig-like" evidence="1">
    <location>
        <begin position="8"/>
        <end position="89"/>
    </location>
</feature>
<evidence type="ECO:0000313" key="3">
    <source>
        <dbReference type="EMBL" id="MCG2432216.1"/>
    </source>
</evidence>
<evidence type="ECO:0000313" key="4">
    <source>
        <dbReference type="Proteomes" id="UP001139462"/>
    </source>
</evidence>
<evidence type="ECO:0000259" key="2">
    <source>
        <dbReference type="Pfam" id="PF24346"/>
    </source>
</evidence>
<dbReference type="InterPro" id="IPR018247">
    <property type="entry name" value="EF_Hand_1_Ca_BS"/>
</dbReference>
<dbReference type="InterPro" id="IPR055354">
    <property type="entry name" value="DUF7507"/>
</dbReference>
<dbReference type="Pfam" id="PF24346">
    <property type="entry name" value="DUF7507"/>
    <property type="match status" value="2"/>
</dbReference>
<feature type="non-terminal residue" evidence="3">
    <location>
        <position position="374"/>
    </location>
</feature>
<feature type="non-terminal residue" evidence="3">
    <location>
        <position position="1"/>
    </location>
</feature>
<reference evidence="3" key="1">
    <citation type="submission" date="2021-09" db="EMBL/GenBank/DDBJ databases">
        <title>Genome of Aequorivita sp. strain F64183.</title>
        <authorList>
            <person name="Wang Y."/>
        </authorList>
    </citation>
    <scope>NUCLEOTIDE SEQUENCE</scope>
    <source>
        <strain evidence="3">F64183</strain>
    </source>
</reference>
<dbReference type="AlphaFoldDB" id="A0A9X1R0N8"/>
<dbReference type="InterPro" id="IPR047589">
    <property type="entry name" value="DUF11_rpt"/>
</dbReference>
<name>A0A9X1R0N8_9FLAO</name>
<gene>
    <name evidence="3" type="ORF">K8344_13905</name>
</gene>
<keyword evidence="4" id="KW-1185">Reference proteome</keyword>
<sequence length="374" mass="38608">TLTITDAPDAPVSGGDQTECEASPIQTLTATATVPGGQAVVWYDAATGGSVVTAPILNSVGSITYYAQAVVDDNGCFSLTRTPVTLTINNCGINIEKIASPNNPAGCTPLAVGESISYTFKVTNNGNTPISNVVVTDPMIATISGPSGDTNSDNKLDVSEIWEFTGSYVVTAQDIINGQVVNTAEVNGEAEASTPFPVSGSDSETVNLCQNAEMSIVKSTSSATTDCINFNVGDTIDYEFVVTNEGDVDIEDVVITDPLFESPNPIVTINLDSGDLNNDGILNVGEAWTFIATYIVDQDNIDAGSIVNTATVNGVSPLGPVDTATSNTVTVLICTDASIALIKTSDVEVDPTTGCSTLAVGDVINYSFSVKNTG</sequence>
<feature type="domain" description="DUF7507" evidence="2">
    <location>
        <begin position="92"/>
        <end position="195"/>
    </location>
</feature>
<dbReference type="Pfam" id="PF19081">
    <property type="entry name" value="Ig_7"/>
    <property type="match status" value="1"/>
</dbReference>
<dbReference type="NCBIfam" id="TIGR01451">
    <property type="entry name" value="B_ant_repeat"/>
    <property type="match status" value="2"/>
</dbReference>
<proteinExistence type="predicted"/>
<accession>A0A9X1R0N8</accession>
<evidence type="ECO:0000259" key="1">
    <source>
        <dbReference type="Pfam" id="PF19081"/>
    </source>
</evidence>
<dbReference type="Proteomes" id="UP001139462">
    <property type="component" value="Unassembled WGS sequence"/>
</dbReference>
<organism evidence="3 4">
    <name type="scientific">Aequorivita xiaoshiensis</name>
    <dbReference type="NCBI Taxonomy" id="2874476"/>
    <lineage>
        <taxon>Bacteria</taxon>
        <taxon>Pseudomonadati</taxon>
        <taxon>Bacteroidota</taxon>
        <taxon>Flavobacteriia</taxon>
        <taxon>Flavobacteriales</taxon>
        <taxon>Flavobacteriaceae</taxon>
        <taxon>Aequorivita</taxon>
    </lineage>
</organism>